<proteinExistence type="predicted"/>
<dbReference type="Proteomes" id="UP000198211">
    <property type="component" value="Unassembled WGS sequence"/>
</dbReference>
<organism evidence="2 3">
    <name type="scientific">Phytophthora megakarya</name>
    <dbReference type="NCBI Taxonomy" id="4795"/>
    <lineage>
        <taxon>Eukaryota</taxon>
        <taxon>Sar</taxon>
        <taxon>Stramenopiles</taxon>
        <taxon>Oomycota</taxon>
        <taxon>Peronosporomycetes</taxon>
        <taxon>Peronosporales</taxon>
        <taxon>Peronosporaceae</taxon>
        <taxon>Phytophthora</taxon>
    </lineage>
</organism>
<evidence type="ECO:0000256" key="1">
    <source>
        <dbReference type="SAM" id="MobiDB-lite"/>
    </source>
</evidence>
<sequence>MGLHPASGRPELLRRTRVSINKPTESPWKSHYKDRRMTNKDSERNECFPVQIISLSSGICGTTAHG</sequence>
<dbReference type="EMBL" id="NBNE01000925">
    <property type="protein sequence ID" value="OWZ16485.1"/>
    <property type="molecule type" value="Genomic_DNA"/>
</dbReference>
<reference evidence="3" key="1">
    <citation type="submission" date="2017-03" db="EMBL/GenBank/DDBJ databases">
        <title>Phytopthora megakarya and P. palmivora, two closely related causual agents of cacao black pod achieved similar genome size and gene model numbers by different mechanisms.</title>
        <authorList>
            <person name="Ali S."/>
            <person name="Shao J."/>
            <person name="Larry D.J."/>
            <person name="Kronmiller B."/>
            <person name="Shen D."/>
            <person name="Strem M.D."/>
            <person name="Melnick R.L."/>
            <person name="Guiltinan M.J."/>
            <person name="Tyler B.M."/>
            <person name="Meinhardt L.W."/>
            <person name="Bailey B.A."/>
        </authorList>
    </citation>
    <scope>NUCLEOTIDE SEQUENCE [LARGE SCALE GENOMIC DNA]</scope>
    <source>
        <strain evidence="3">zdho120</strain>
    </source>
</reference>
<protein>
    <submittedName>
        <fullName evidence="2">Uncharacterized protein</fullName>
    </submittedName>
</protein>
<gene>
    <name evidence="2" type="ORF">PHMEG_0009711</name>
</gene>
<name>A0A225WFT7_9STRA</name>
<keyword evidence="3" id="KW-1185">Reference proteome</keyword>
<comment type="caution">
    <text evidence="2">The sequence shown here is derived from an EMBL/GenBank/DDBJ whole genome shotgun (WGS) entry which is preliminary data.</text>
</comment>
<evidence type="ECO:0000313" key="3">
    <source>
        <dbReference type="Proteomes" id="UP000198211"/>
    </source>
</evidence>
<feature type="region of interest" description="Disordered" evidence="1">
    <location>
        <begin position="1"/>
        <end position="43"/>
    </location>
</feature>
<evidence type="ECO:0000313" key="2">
    <source>
        <dbReference type="EMBL" id="OWZ16485.1"/>
    </source>
</evidence>
<dbReference type="AlphaFoldDB" id="A0A225WFT7"/>
<accession>A0A225WFT7</accession>